<comment type="caution">
    <text evidence="2">The sequence shown here is derived from an EMBL/GenBank/DDBJ whole genome shotgun (WGS) entry which is preliminary data.</text>
</comment>
<protein>
    <submittedName>
        <fullName evidence="2">PLC-like phosphodiesterase</fullName>
    </submittedName>
</protein>
<dbReference type="PANTHER" id="PTHR13593">
    <property type="match status" value="1"/>
</dbReference>
<reference evidence="2" key="2">
    <citation type="submission" date="2023-06" db="EMBL/GenBank/DDBJ databases">
        <authorList>
            <consortium name="Lawrence Berkeley National Laboratory"/>
            <person name="Mondo S.J."/>
            <person name="Hensen N."/>
            <person name="Bonometti L."/>
            <person name="Westerberg I."/>
            <person name="Brannstrom I.O."/>
            <person name="Guillou S."/>
            <person name="Cros-Aarteil S."/>
            <person name="Calhoun S."/>
            <person name="Haridas S."/>
            <person name="Kuo A."/>
            <person name="Pangilinan J."/>
            <person name="Riley R."/>
            <person name="Labutti K."/>
            <person name="Andreopoulos B."/>
            <person name="Lipzen A."/>
            <person name="Chen C."/>
            <person name="Yanf M."/>
            <person name="Daum C."/>
            <person name="Ng V."/>
            <person name="Clum A."/>
            <person name="Steindorff A."/>
            <person name="Ohm R."/>
            <person name="Martin F."/>
            <person name="Silar P."/>
            <person name="Natvig D."/>
            <person name="Lalanne C."/>
            <person name="Gautier V."/>
            <person name="Ament-Velasquez S.L."/>
            <person name="Kruys A."/>
            <person name="Hutchinson M.I."/>
            <person name="Powell A.J."/>
            <person name="Barry K."/>
            <person name="Miller A.N."/>
            <person name="Grigoriev I.V."/>
            <person name="Debuchy R."/>
            <person name="Gladieux P."/>
            <person name="Thoren M.H."/>
            <person name="Johannesson H."/>
        </authorList>
    </citation>
    <scope>NUCLEOTIDE SEQUENCE</scope>
    <source>
        <strain evidence="2">CBS 626.80</strain>
    </source>
</reference>
<gene>
    <name evidence="2" type="ORF">QBC32DRAFT_384604</name>
</gene>
<dbReference type="Proteomes" id="UP001303222">
    <property type="component" value="Unassembled WGS sequence"/>
</dbReference>
<feature type="signal peptide" evidence="1">
    <location>
        <begin position="1"/>
        <end position="23"/>
    </location>
</feature>
<evidence type="ECO:0000313" key="3">
    <source>
        <dbReference type="Proteomes" id="UP001303222"/>
    </source>
</evidence>
<dbReference type="Gene3D" id="3.20.20.190">
    <property type="entry name" value="Phosphatidylinositol (PI) phosphodiesterase"/>
    <property type="match status" value="1"/>
</dbReference>
<dbReference type="SUPFAM" id="SSF51695">
    <property type="entry name" value="PLC-like phosphodiesterases"/>
    <property type="match status" value="1"/>
</dbReference>
<dbReference type="EMBL" id="MU859364">
    <property type="protein sequence ID" value="KAK3947365.1"/>
    <property type="molecule type" value="Genomic_DNA"/>
</dbReference>
<keyword evidence="1" id="KW-0732">Signal</keyword>
<organism evidence="2 3">
    <name type="scientific">Pseudoneurospora amorphoporcata</name>
    <dbReference type="NCBI Taxonomy" id="241081"/>
    <lineage>
        <taxon>Eukaryota</taxon>
        <taxon>Fungi</taxon>
        <taxon>Dikarya</taxon>
        <taxon>Ascomycota</taxon>
        <taxon>Pezizomycotina</taxon>
        <taxon>Sordariomycetes</taxon>
        <taxon>Sordariomycetidae</taxon>
        <taxon>Sordariales</taxon>
        <taxon>Sordariaceae</taxon>
        <taxon>Pseudoneurospora</taxon>
    </lineage>
</organism>
<evidence type="ECO:0000313" key="2">
    <source>
        <dbReference type="EMBL" id="KAK3947365.1"/>
    </source>
</evidence>
<dbReference type="PANTHER" id="PTHR13593:SF143">
    <property type="entry name" value="PHOSPHATIDYLINOSITOL-SPECIFIC PHOSPHOLIPASE C X DOMAIN-CONTAINING PROTEIN"/>
    <property type="match status" value="1"/>
</dbReference>
<keyword evidence="3" id="KW-1185">Reference proteome</keyword>
<dbReference type="GO" id="GO:0006629">
    <property type="term" value="P:lipid metabolic process"/>
    <property type="evidence" value="ECO:0007669"/>
    <property type="project" value="InterPro"/>
</dbReference>
<name>A0AAN6NK79_9PEZI</name>
<dbReference type="InterPro" id="IPR051057">
    <property type="entry name" value="PI-PLC_domain"/>
</dbReference>
<dbReference type="GO" id="GO:0008081">
    <property type="term" value="F:phosphoric diester hydrolase activity"/>
    <property type="evidence" value="ECO:0007669"/>
    <property type="project" value="InterPro"/>
</dbReference>
<evidence type="ECO:0000256" key="1">
    <source>
        <dbReference type="SAM" id="SignalP"/>
    </source>
</evidence>
<dbReference type="AlphaFoldDB" id="A0AAN6NK79"/>
<feature type="chain" id="PRO_5042954550" evidence="1">
    <location>
        <begin position="24"/>
        <end position="621"/>
    </location>
</feature>
<dbReference type="InterPro" id="IPR017946">
    <property type="entry name" value="PLC-like_Pdiesterase_TIM-brl"/>
</dbReference>
<sequence length="621" mass="66652">MLLPLKPLVAALALTGTTSTVTAAPLFDSVTTFLSHLTNPPNAAQHLDLQTPGADPTGLNTLSTLGSSAKSVLQKNQAYLLLINATPFTLRRTGGHSYQMPVWDASFPEVVQPGESIRIKIEAKTHKDDAAEMRYVIEELKNQGQGQGGEIEFQYRGHSGPLLQVEWKSLASLNNPIGSVRALTWHQGNNIPFVLSAAPSSLNTSSHNLNPNQPGFSFDPSKHLIAFPGSLPTSSWMKTSYSRLHCLTLRQLSLPGTHNSGMSLLTGGTPLVKALPASVQCHSSSMTVGSQLASGARWFDIRPVIAGGKWATGHYTFFNGIKLPSGLEQIPGLGDLAKEIGALGGGDKDRALDGWQGGNGQLLSSIISEINTFTAQNPGELIVINLSHGLNTDTFSGSGNSNAQAHLSQQEWDNLMTELLKLTNRATHLTLPNIDLSYLPLSALLPPLDPSLPLNSTTPLRASTVLIVVDDITSSSSSSSTNTLTRVNTSPFAPQGIFFRRQLSIFDSYANTNSLPAMMSDQLSKMQQHSQKKQNDDDDMDMFLLSWTLTQPVETMVTGSIVQYAEEANRALGEKLWAGGQMGKEGRYPNVVSVDAFGADGEVTGLVAGINWFLAEECPAL</sequence>
<reference evidence="2" key="1">
    <citation type="journal article" date="2023" name="Mol. Phylogenet. Evol.">
        <title>Genome-scale phylogeny and comparative genomics of the fungal order Sordariales.</title>
        <authorList>
            <person name="Hensen N."/>
            <person name="Bonometti L."/>
            <person name="Westerberg I."/>
            <person name="Brannstrom I.O."/>
            <person name="Guillou S."/>
            <person name="Cros-Aarteil S."/>
            <person name="Calhoun S."/>
            <person name="Haridas S."/>
            <person name="Kuo A."/>
            <person name="Mondo S."/>
            <person name="Pangilinan J."/>
            <person name="Riley R."/>
            <person name="LaButti K."/>
            <person name="Andreopoulos B."/>
            <person name="Lipzen A."/>
            <person name="Chen C."/>
            <person name="Yan M."/>
            <person name="Daum C."/>
            <person name="Ng V."/>
            <person name="Clum A."/>
            <person name="Steindorff A."/>
            <person name="Ohm R.A."/>
            <person name="Martin F."/>
            <person name="Silar P."/>
            <person name="Natvig D.O."/>
            <person name="Lalanne C."/>
            <person name="Gautier V."/>
            <person name="Ament-Velasquez S.L."/>
            <person name="Kruys A."/>
            <person name="Hutchinson M.I."/>
            <person name="Powell A.J."/>
            <person name="Barry K."/>
            <person name="Miller A.N."/>
            <person name="Grigoriev I.V."/>
            <person name="Debuchy R."/>
            <person name="Gladieux P."/>
            <person name="Hiltunen Thoren M."/>
            <person name="Johannesson H."/>
        </authorList>
    </citation>
    <scope>NUCLEOTIDE SEQUENCE</scope>
    <source>
        <strain evidence="2">CBS 626.80</strain>
    </source>
</reference>
<proteinExistence type="predicted"/>
<accession>A0AAN6NK79</accession>